<dbReference type="EMBL" id="MGFH01000040">
    <property type="protein sequence ID" value="OGM07596.1"/>
    <property type="molecule type" value="Genomic_DNA"/>
</dbReference>
<feature type="chain" id="PRO_5009533628" evidence="1">
    <location>
        <begin position="26"/>
        <end position="376"/>
    </location>
</feature>
<dbReference type="AlphaFoldDB" id="A0A1F7WXP5"/>
<dbReference type="STRING" id="1817813.A2008_01090"/>
<reference evidence="2 3" key="1">
    <citation type="journal article" date="2016" name="Nat. Commun.">
        <title>Thousands of microbial genomes shed light on interconnected biogeochemical processes in an aquifer system.</title>
        <authorList>
            <person name="Anantharaman K."/>
            <person name="Brown C.T."/>
            <person name="Hug L.A."/>
            <person name="Sharon I."/>
            <person name="Castelle C.J."/>
            <person name="Probst A.J."/>
            <person name="Thomas B.C."/>
            <person name="Singh A."/>
            <person name="Wilkins M.J."/>
            <person name="Karaoz U."/>
            <person name="Brodie E.L."/>
            <person name="Williams K.H."/>
            <person name="Hubbard S.S."/>
            <person name="Banfield J.F."/>
        </authorList>
    </citation>
    <scope>NUCLEOTIDE SEQUENCE [LARGE SCALE GENOMIC DNA]</scope>
</reference>
<sequence length="376" mass="42106">MVKKSTNALVCSILMLFICLAPVFAADAAAPAPEDKVLFFVNEPSEMSFVEMGKIISYVENYYRNVGLVNSQDVEKFFQALRNHGAPGAGSSKAYVALVVQDSSHPSNTSYSPTGVLAVRGQFDKAKVIDILKRHYVEHATKTGHEQHFSETQSGSVTVHRFALPEKDRELTMISFGDYSLFASAKIGDTRLLKETAKMLQDKTFKANLYSDTNVRFLIKPDELDKQKLSKIINDKYEDLKQSKVLLKRKGLKGFFTRRFADHKVKFINSAIAEMNDVDFTVYRMRNENANMKRVSVVSTFANEGIARKVKKNILNHLNDAIKGASHPEDKLGLSNVKIVADGNKCSIETELGTEEEQLQCFALISSYVARSIIRQ</sequence>
<dbReference type="Proteomes" id="UP000178735">
    <property type="component" value="Unassembled WGS sequence"/>
</dbReference>
<name>A0A1F7WXP5_9BACT</name>
<gene>
    <name evidence="2" type="ORF">A2008_01090</name>
</gene>
<comment type="caution">
    <text evidence="2">The sequence shown here is derived from an EMBL/GenBank/DDBJ whole genome shotgun (WGS) entry which is preliminary data.</text>
</comment>
<feature type="signal peptide" evidence="1">
    <location>
        <begin position="1"/>
        <end position="25"/>
    </location>
</feature>
<keyword evidence="1" id="KW-0732">Signal</keyword>
<evidence type="ECO:0000256" key="1">
    <source>
        <dbReference type="SAM" id="SignalP"/>
    </source>
</evidence>
<protein>
    <submittedName>
        <fullName evidence="2">Uncharacterized protein</fullName>
    </submittedName>
</protein>
<proteinExistence type="predicted"/>
<evidence type="ECO:0000313" key="3">
    <source>
        <dbReference type="Proteomes" id="UP000178735"/>
    </source>
</evidence>
<accession>A0A1F7WXP5</accession>
<evidence type="ECO:0000313" key="2">
    <source>
        <dbReference type="EMBL" id="OGM07596.1"/>
    </source>
</evidence>
<organism evidence="2 3">
    <name type="scientific">Candidatus Wallbacteria bacterium GWC2_49_35</name>
    <dbReference type="NCBI Taxonomy" id="1817813"/>
    <lineage>
        <taxon>Bacteria</taxon>
        <taxon>Candidatus Walliibacteriota</taxon>
    </lineage>
</organism>